<reference evidence="4" key="1">
    <citation type="journal article" date="2023" name="Mol. Phylogenet. Evol.">
        <title>Genome-scale phylogeny and comparative genomics of the fungal order Sordariales.</title>
        <authorList>
            <person name="Hensen N."/>
            <person name="Bonometti L."/>
            <person name="Westerberg I."/>
            <person name="Brannstrom I.O."/>
            <person name="Guillou S."/>
            <person name="Cros-Aarteil S."/>
            <person name="Calhoun S."/>
            <person name="Haridas S."/>
            <person name="Kuo A."/>
            <person name="Mondo S."/>
            <person name="Pangilinan J."/>
            <person name="Riley R."/>
            <person name="LaButti K."/>
            <person name="Andreopoulos B."/>
            <person name="Lipzen A."/>
            <person name="Chen C."/>
            <person name="Yan M."/>
            <person name="Daum C."/>
            <person name="Ng V."/>
            <person name="Clum A."/>
            <person name="Steindorff A."/>
            <person name="Ohm R.A."/>
            <person name="Martin F."/>
            <person name="Silar P."/>
            <person name="Natvig D.O."/>
            <person name="Lalanne C."/>
            <person name="Gautier V."/>
            <person name="Ament-Velasquez S.L."/>
            <person name="Kruys A."/>
            <person name="Hutchinson M.I."/>
            <person name="Powell A.J."/>
            <person name="Barry K."/>
            <person name="Miller A.N."/>
            <person name="Grigoriev I.V."/>
            <person name="Debuchy R."/>
            <person name="Gladieux P."/>
            <person name="Hiltunen Thoren M."/>
            <person name="Johannesson H."/>
        </authorList>
    </citation>
    <scope>NUCLEOTIDE SEQUENCE</scope>
    <source>
        <strain evidence="4">CBS 508.74</strain>
    </source>
</reference>
<feature type="transmembrane region" description="Helical" evidence="2">
    <location>
        <begin position="418"/>
        <end position="440"/>
    </location>
</feature>
<organism evidence="4 5">
    <name type="scientific">Canariomyces notabilis</name>
    <dbReference type="NCBI Taxonomy" id="2074819"/>
    <lineage>
        <taxon>Eukaryota</taxon>
        <taxon>Fungi</taxon>
        <taxon>Dikarya</taxon>
        <taxon>Ascomycota</taxon>
        <taxon>Pezizomycotina</taxon>
        <taxon>Sordariomycetes</taxon>
        <taxon>Sordariomycetidae</taxon>
        <taxon>Sordariales</taxon>
        <taxon>Chaetomiaceae</taxon>
        <taxon>Canariomyces</taxon>
    </lineage>
</organism>
<feature type="chain" id="PRO_5042831969" evidence="3">
    <location>
        <begin position="30"/>
        <end position="531"/>
    </location>
</feature>
<keyword evidence="5" id="KW-1185">Reference proteome</keyword>
<keyword evidence="3" id="KW-0732">Signal</keyword>
<keyword evidence="2" id="KW-0472">Membrane</keyword>
<feature type="region of interest" description="Disordered" evidence="1">
    <location>
        <begin position="390"/>
        <end position="409"/>
    </location>
</feature>
<sequence>MAKSKLSLHQGRLLQWALLVMLLPTPTLCGSMAAWWTDIGPSFAMQNASTGLITYSLCHSNNTPLYPVDPPLTFDTTYAPKNGTSLAATGWFDKTTTWASLFYQNNNDDIVNAIYTCDFKTGRYMHQDSLVISDRAGTPAPHAQTGLSVTLLGEQEGYRVFFQDRSRALQSLKFTQVESWSYGGPVSTNTHRSGMAISSMFSGVRNVTVVTPRDEANMEVTRLNIDGAWHISTFPTPLSGRNITNLSNATSFPYDNSTTPSFTLDAWSGNPKALGIAIDTLLTRHVFYMGTDGYPREVASFVVANGGSEGPAESAWRAQPKQATEFWPRAADGGDADFAIASDIGESVIRLYYFVDEVNEGGRRLVEARYRNGNWDPAAPLQTANVTAAATAGDGTGNGEAGQSVEGGSGGLSTGAQAGIGVGVAVGVLLLGAALGWWVLRWRKGKAGKKVDEEGAAGGSSGGDAPGSEGSAADGTRVDSGMSQALWETDVKDTVISSEPRELDSPDPKTELPESGDRNELPTNKNVPELP</sequence>
<name>A0AAN6YT99_9PEZI</name>
<keyword evidence="2" id="KW-1133">Transmembrane helix</keyword>
<proteinExistence type="predicted"/>
<protein>
    <submittedName>
        <fullName evidence="4">Uncharacterized protein</fullName>
    </submittedName>
</protein>
<feature type="compositionally biased region" description="Basic and acidic residues" evidence="1">
    <location>
        <begin position="489"/>
        <end position="520"/>
    </location>
</feature>
<keyword evidence="2" id="KW-0812">Transmembrane</keyword>
<dbReference type="GeneID" id="89942665"/>
<dbReference type="EMBL" id="MU853339">
    <property type="protein sequence ID" value="KAK4113436.1"/>
    <property type="molecule type" value="Genomic_DNA"/>
</dbReference>
<feature type="signal peptide" evidence="3">
    <location>
        <begin position="1"/>
        <end position="29"/>
    </location>
</feature>
<accession>A0AAN6YT99</accession>
<evidence type="ECO:0000256" key="3">
    <source>
        <dbReference type="SAM" id="SignalP"/>
    </source>
</evidence>
<dbReference type="AlphaFoldDB" id="A0AAN6YT99"/>
<feature type="compositionally biased region" description="Polar residues" evidence="1">
    <location>
        <begin position="521"/>
        <end position="531"/>
    </location>
</feature>
<feature type="compositionally biased region" description="Gly residues" evidence="1">
    <location>
        <begin position="394"/>
        <end position="409"/>
    </location>
</feature>
<evidence type="ECO:0000313" key="4">
    <source>
        <dbReference type="EMBL" id="KAK4113436.1"/>
    </source>
</evidence>
<comment type="caution">
    <text evidence="4">The sequence shown here is derived from an EMBL/GenBank/DDBJ whole genome shotgun (WGS) entry which is preliminary data.</text>
</comment>
<dbReference type="Proteomes" id="UP001302812">
    <property type="component" value="Unassembled WGS sequence"/>
</dbReference>
<feature type="compositionally biased region" description="Gly residues" evidence="1">
    <location>
        <begin position="456"/>
        <end position="465"/>
    </location>
</feature>
<feature type="region of interest" description="Disordered" evidence="1">
    <location>
        <begin position="449"/>
        <end position="531"/>
    </location>
</feature>
<feature type="compositionally biased region" description="Low complexity" evidence="1">
    <location>
        <begin position="466"/>
        <end position="475"/>
    </location>
</feature>
<evidence type="ECO:0000313" key="5">
    <source>
        <dbReference type="Proteomes" id="UP001302812"/>
    </source>
</evidence>
<dbReference type="RefSeq" id="XP_064671006.1">
    <property type="nucleotide sequence ID" value="XM_064818539.1"/>
</dbReference>
<evidence type="ECO:0000256" key="1">
    <source>
        <dbReference type="SAM" id="MobiDB-lite"/>
    </source>
</evidence>
<evidence type="ECO:0000256" key="2">
    <source>
        <dbReference type="SAM" id="Phobius"/>
    </source>
</evidence>
<dbReference type="SUPFAM" id="SSF89372">
    <property type="entry name" value="Fucose-specific lectin"/>
    <property type="match status" value="1"/>
</dbReference>
<reference evidence="4" key="2">
    <citation type="submission" date="2023-05" db="EMBL/GenBank/DDBJ databases">
        <authorList>
            <consortium name="Lawrence Berkeley National Laboratory"/>
            <person name="Steindorff A."/>
            <person name="Hensen N."/>
            <person name="Bonometti L."/>
            <person name="Westerberg I."/>
            <person name="Brannstrom I.O."/>
            <person name="Guillou S."/>
            <person name="Cros-Aarteil S."/>
            <person name="Calhoun S."/>
            <person name="Haridas S."/>
            <person name="Kuo A."/>
            <person name="Mondo S."/>
            <person name="Pangilinan J."/>
            <person name="Riley R."/>
            <person name="Labutti K."/>
            <person name="Andreopoulos B."/>
            <person name="Lipzen A."/>
            <person name="Chen C."/>
            <person name="Yanf M."/>
            <person name="Daum C."/>
            <person name="Ng V."/>
            <person name="Clum A."/>
            <person name="Ohm R."/>
            <person name="Martin F."/>
            <person name="Silar P."/>
            <person name="Natvig D."/>
            <person name="Lalanne C."/>
            <person name="Gautier V."/>
            <person name="Ament-Velasquez S.L."/>
            <person name="Kruys A."/>
            <person name="Hutchinson M.I."/>
            <person name="Powell A.J."/>
            <person name="Barry K."/>
            <person name="Miller A.N."/>
            <person name="Grigoriev I.V."/>
            <person name="Debuchy R."/>
            <person name="Gladieux P."/>
            <person name="Thoren M.H."/>
            <person name="Johannesson H."/>
        </authorList>
    </citation>
    <scope>NUCLEOTIDE SEQUENCE</scope>
    <source>
        <strain evidence="4">CBS 508.74</strain>
    </source>
</reference>
<gene>
    <name evidence="4" type="ORF">N656DRAFT_828517</name>
</gene>
<dbReference type="Gene3D" id="2.120.10.70">
    <property type="entry name" value="Fucose-specific lectin"/>
    <property type="match status" value="1"/>
</dbReference>